<dbReference type="GO" id="GO:0008184">
    <property type="term" value="F:glycogen phosphorylase activity"/>
    <property type="evidence" value="ECO:0007669"/>
    <property type="project" value="InterPro"/>
</dbReference>
<dbReference type="InterPro" id="IPR000811">
    <property type="entry name" value="Glyco_trans_35"/>
</dbReference>
<evidence type="ECO:0000256" key="2">
    <source>
        <dbReference type="ARBA" id="ARBA00004477"/>
    </source>
</evidence>
<evidence type="ECO:0000256" key="7">
    <source>
        <dbReference type="ARBA" id="ARBA00022679"/>
    </source>
</evidence>
<dbReference type="CDD" id="cd04300">
    <property type="entry name" value="GT35_Glycogen_Phosphorylase"/>
    <property type="match status" value="1"/>
</dbReference>
<evidence type="ECO:0000313" key="19">
    <source>
        <dbReference type="Proteomes" id="UP000708208"/>
    </source>
</evidence>
<reference evidence="18" key="1">
    <citation type="submission" date="2021-06" db="EMBL/GenBank/DDBJ databases">
        <authorList>
            <person name="Hodson N. C."/>
            <person name="Mongue J. A."/>
            <person name="Jaron S. K."/>
        </authorList>
    </citation>
    <scope>NUCLEOTIDE SEQUENCE</scope>
</reference>
<evidence type="ECO:0000259" key="17">
    <source>
        <dbReference type="PROSITE" id="PS50845"/>
    </source>
</evidence>
<feature type="transmembrane region" description="Helical" evidence="15">
    <location>
        <begin position="213"/>
        <end position="240"/>
    </location>
</feature>
<feature type="transmembrane region" description="Helical" evidence="15">
    <location>
        <begin position="108"/>
        <end position="137"/>
    </location>
</feature>
<dbReference type="PANTHER" id="PTHR11468:SF13">
    <property type="entry name" value="GLYCOGEN PHOSPHORYLASE"/>
    <property type="match status" value="1"/>
</dbReference>
<evidence type="ECO:0000256" key="9">
    <source>
        <dbReference type="ARBA" id="ARBA00022824"/>
    </source>
</evidence>
<evidence type="ECO:0000256" key="6">
    <source>
        <dbReference type="ARBA" id="ARBA00022676"/>
    </source>
</evidence>
<dbReference type="NCBIfam" id="TIGR02093">
    <property type="entry name" value="P_ylase"/>
    <property type="match status" value="1"/>
</dbReference>
<dbReference type="EC" id="2.4.1.1" evidence="14"/>
<evidence type="ECO:0000256" key="5">
    <source>
        <dbReference type="ARBA" id="ARBA00022600"/>
    </source>
</evidence>
<dbReference type="InterPro" id="IPR035090">
    <property type="entry name" value="Pyridoxal_P_attach_site"/>
</dbReference>
<keyword evidence="8 15" id="KW-0812">Transmembrane</keyword>
<dbReference type="EMBL" id="CAJVCH010074749">
    <property type="protein sequence ID" value="CAG7720888.1"/>
    <property type="molecule type" value="Genomic_DNA"/>
</dbReference>
<evidence type="ECO:0000256" key="11">
    <source>
        <dbReference type="ARBA" id="ARBA00022989"/>
    </source>
</evidence>
<keyword evidence="5" id="KW-0321">Glycogen metabolism</keyword>
<sequence length="1079" mass="123164">MTWVLSFSHLGRLYSPLPGSTMSTEIAEKVSNGASQINEIQQSLVSQPSLSSIACPRNWFQPEKLHPKVHMGRKNRNGSASEDVNEPRPDDGPVSELVYWRDPKKSGIVFGAVLVVLLSLTFLSLISVVAYTSLAVLSGTLAFRVYKSVLQAVQKTQDGHPFKEYLEVELTVPSEKTQEVSAAVVSYLNNTAVKLRSLFLVEDIVESAKFAAFLYFLTYIGAWFNGLTLVILGLIALFALPKVYETNKTIIDQYLDLIAAKISEINAKVTAAVPFLKKEKAHISLHIKMERFGHQLEDFFDWNKKIRRQRKCPLHQPLVIRTGENKSASAESLRDYYFALAHTVKDHLTSRWIRTQQYWYEKDPKRVYYLSLEYYMGRSLQNTMCNIGIQSACDEAMYQLGLDIEELEEMEEDAGLGNGGLGRLAACFLDSMATLGLAAYGYGIRYEYGIFAQRIRNGEQQEEPDDWLRFGSPWEKARPEYMIPIHFYGHVDDTPQGKKWNNTQIVLAMPYDNPIPGYGNNVVNNLRLWSAKSPIQFNLRFFNDGDYIQAVLDRNLAENISRVLYPNDNFFEGKELRLKQEYFMVSATLSDIIRRYKSSKFGSRKVTRSNMELFPEKVAIQLNDTHPSLAIPELMRLLIDAEGLSYEDAWDITVKTCAYTNHTVLPEALERWPCAMLEYILPRHLQIIYEINQRHLDAILKKYPGDLERMRRMSLIEEDGEKRVNMAYLSIVGSHAVNGVAAIHSEILKIDIFKDFYEMMPEKFQNKTNGITPRRWLLLCNPSLADVIAEKIGEEWIVHLDQLAQLKKYANDPSFMRNVQTVKQENKMKLAAYLQAEYGVNINPASMFDVQVKRIHEYKRQLLNALHIITLYNRIKKNPKAEFVPRTVMVGGKAAPGYHTAKKIIKLICAVANVVNNDPIVGDKLKVIYLENYRVTLAEKVIPAADLSQQISTAGTEASGTGNMKFMLNGALTIGTLDGANIEMAEEMGRENIFIFGMEVDDVEELKRKGYDALTYYNRNKELKLCIDQIQSGYYTPNQPNEFQDLVDILLKYDRFFTLADYDAYIECQDKVNETYLVS</sequence>
<dbReference type="Pfam" id="PF02453">
    <property type="entry name" value="Reticulon"/>
    <property type="match status" value="1"/>
</dbReference>
<evidence type="ECO:0000256" key="1">
    <source>
        <dbReference type="ARBA" id="ARBA00001933"/>
    </source>
</evidence>
<name>A0A8J2NTU6_9HEXA</name>
<gene>
    <name evidence="18" type="ORF">AFUS01_LOCUS10141</name>
</gene>
<evidence type="ECO:0000256" key="13">
    <source>
        <dbReference type="ARBA" id="ARBA00023277"/>
    </source>
</evidence>
<dbReference type="InterPro" id="IPR003388">
    <property type="entry name" value="Reticulon"/>
</dbReference>
<comment type="similarity">
    <text evidence="3 14">Belongs to the glycogen phosphorylase family.</text>
</comment>
<protein>
    <recommendedName>
        <fullName evidence="14 15">Multifunctional fusion protein</fullName>
    </recommendedName>
    <domain>
        <recommendedName>
            <fullName evidence="14">Alpha-1,4 glucan phosphorylase</fullName>
            <ecNumber evidence="14">2.4.1.1</ecNumber>
        </recommendedName>
    </domain>
    <domain>
        <recommendedName>
            <fullName evidence="15">Reticulon-like protein</fullName>
        </recommendedName>
    </domain>
</protein>
<dbReference type="InterPro" id="IPR011833">
    <property type="entry name" value="Glycg_phsphrylas"/>
</dbReference>
<keyword evidence="12 15" id="KW-0472">Membrane</keyword>
<dbReference type="PROSITE" id="PS50845">
    <property type="entry name" value="RETICULON"/>
    <property type="match status" value="1"/>
</dbReference>
<organism evidence="18 19">
    <name type="scientific">Allacma fusca</name>
    <dbReference type="NCBI Taxonomy" id="39272"/>
    <lineage>
        <taxon>Eukaryota</taxon>
        <taxon>Metazoa</taxon>
        <taxon>Ecdysozoa</taxon>
        <taxon>Arthropoda</taxon>
        <taxon>Hexapoda</taxon>
        <taxon>Collembola</taxon>
        <taxon>Symphypleona</taxon>
        <taxon>Sminthuridae</taxon>
        <taxon>Allacma</taxon>
    </lineage>
</organism>
<keyword evidence="9 15" id="KW-0256">Endoplasmic reticulum</keyword>
<feature type="compositionally biased region" description="Basic residues" evidence="16">
    <location>
        <begin position="67"/>
        <end position="76"/>
    </location>
</feature>
<evidence type="ECO:0000256" key="12">
    <source>
        <dbReference type="ARBA" id="ARBA00023136"/>
    </source>
</evidence>
<dbReference type="Pfam" id="PF00343">
    <property type="entry name" value="Phosphorylase"/>
    <property type="match status" value="1"/>
</dbReference>
<dbReference type="Proteomes" id="UP000708208">
    <property type="component" value="Unassembled WGS sequence"/>
</dbReference>
<dbReference type="PROSITE" id="PS00102">
    <property type="entry name" value="PHOSPHORYLASE"/>
    <property type="match status" value="1"/>
</dbReference>
<comment type="function">
    <text evidence="14">Allosteric enzyme that catalyzes the rate-limiting step in glycogen catabolism, the phosphorolytic cleavage of glycogen to produce glucose-1-phosphate, and plays a central role in maintaining cellular and organismal glucose homeostasis.</text>
</comment>
<dbReference type="FunFam" id="3.40.50.2000:FF:000153">
    <property type="entry name" value="Alpha-1,4 glucan phosphorylase"/>
    <property type="match status" value="1"/>
</dbReference>
<dbReference type="GO" id="GO:0005980">
    <property type="term" value="P:glycogen catabolic process"/>
    <property type="evidence" value="ECO:0007669"/>
    <property type="project" value="TreeGrafter"/>
</dbReference>
<keyword evidence="4" id="KW-0597">Phosphoprotein</keyword>
<evidence type="ECO:0000256" key="8">
    <source>
        <dbReference type="ARBA" id="ARBA00022692"/>
    </source>
</evidence>
<keyword evidence="11 15" id="KW-1133">Transmembrane helix</keyword>
<accession>A0A8J2NTU6</accession>
<dbReference type="PANTHER" id="PTHR11468">
    <property type="entry name" value="GLYCOGEN PHOSPHORYLASE"/>
    <property type="match status" value="1"/>
</dbReference>
<comment type="cofactor">
    <cofactor evidence="1 14">
        <name>pyridoxal 5'-phosphate</name>
        <dbReference type="ChEBI" id="CHEBI:597326"/>
    </cofactor>
</comment>
<evidence type="ECO:0000313" key="18">
    <source>
        <dbReference type="EMBL" id="CAG7720888.1"/>
    </source>
</evidence>
<keyword evidence="6 14" id="KW-0328">Glycosyltransferase</keyword>
<feature type="region of interest" description="Disordered" evidence="16">
    <location>
        <begin position="66"/>
        <end position="94"/>
    </location>
</feature>
<evidence type="ECO:0000256" key="10">
    <source>
        <dbReference type="ARBA" id="ARBA00022898"/>
    </source>
</evidence>
<feature type="domain" description="Reticulon" evidence="17">
    <location>
        <begin position="94"/>
        <end position="282"/>
    </location>
</feature>
<keyword evidence="19" id="KW-1185">Reference proteome</keyword>
<evidence type="ECO:0000256" key="16">
    <source>
        <dbReference type="SAM" id="MobiDB-lite"/>
    </source>
</evidence>
<keyword evidence="13 14" id="KW-0119">Carbohydrate metabolism</keyword>
<dbReference type="GO" id="GO:0005789">
    <property type="term" value="C:endoplasmic reticulum membrane"/>
    <property type="evidence" value="ECO:0007669"/>
    <property type="project" value="UniProtKB-SubCell"/>
</dbReference>
<evidence type="ECO:0000256" key="4">
    <source>
        <dbReference type="ARBA" id="ARBA00022553"/>
    </source>
</evidence>
<comment type="catalytic activity">
    <reaction evidence="14">
        <text>[(1-&gt;4)-alpha-D-glucosyl](n) + phosphate = [(1-&gt;4)-alpha-D-glucosyl](n-1) + alpha-D-glucose 1-phosphate</text>
        <dbReference type="Rhea" id="RHEA:41732"/>
        <dbReference type="Rhea" id="RHEA-COMP:9584"/>
        <dbReference type="Rhea" id="RHEA-COMP:9586"/>
        <dbReference type="ChEBI" id="CHEBI:15444"/>
        <dbReference type="ChEBI" id="CHEBI:43474"/>
        <dbReference type="ChEBI" id="CHEBI:58601"/>
        <dbReference type="EC" id="2.4.1.1"/>
    </reaction>
</comment>
<dbReference type="AlphaFoldDB" id="A0A8J2NTU6"/>
<proteinExistence type="inferred from homology"/>
<evidence type="ECO:0000256" key="14">
    <source>
        <dbReference type="RuleBase" id="RU000587"/>
    </source>
</evidence>
<dbReference type="GO" id="GO:0030170">
    <property type="term" value="F:pyridoxal phosphate binding"/>
    <property type="evidence" value="ECO:0007669"/>
    <property type="project" value="InterPro"/>
</dbReference>
<comment type="caution">
    <text evidence="18">The sequence shown here is derived from an EMBL/GenBank/DDBJ whole genome shotgun (WGS) entry which is preliminary data.</text>
</comment>
<evidence type="ECO:0000256" key="15">
    <source>
        <dbReference type="RuleBase" id="RU363132"/>
    </source>
</evidence>
<dbReference type="OrthoDB" id="9215500at2759"/>
<keyword evidence="10 14" id="KW-0663">Pyridoxal phosphate</keyword>
<dbReference type="FunFam" id="3.40.50.2000:FF:000005">
    <property type="entry name" value="Alpha-1,4 glucan phosphorylase"/>
    <property type="match status" value="1"/>
</dbReference>
<evidence type="ECO:0000256" key="3">
    <source>
        <dbReference type="ARBA" id="ARBA00006047"/>
    </source>
</evidence>
<keyword evidence="7 14" id="KW-0808">Transferase</keyword>
<comment type="subcellular location">
    <subcellularLocation>
        <location evidence="2 15">Endoplasmic reticulum membrane</location>
        <topology evidence="2 15">Multi-pass membrane protein</topology>
    </subcellularLocation>
</comment>